<keyword evidence="1" id="KW-0808">Transferase</keyword>
<organism evidence="1 2">
    <name type="scientific">Fibrella aquatilis</name>
    <dbReference type="NCBI Taxonomy" id="2817059"/>
    <lineage>
        <taxon>Bacteria</taxon>
        <taxon>Pseudomonadati</taxon>
        <taxon>Bacteroidota</taxon>
        <taxon>Cytophagia</taxon>
        <taxon>Cytophagales</taxon>
        <taxon>Spirosomataceae</taxon>
        <taxon>Fibrella</taxon>
    </lineage>
</organism>
<accession>A0A939JVK4</accession>
<comment type="caution">
    <text evidence="1">The sequence shown here is derived from an EMBL/GenBank/DDBJ whole genome shotgun (WGS) entry which is preliminary data.</text>
</comment>
<gene>
    <name evidence="1" type="ORF">J2I48_08115</name>
</gene>
<evidence type="ECO:0000313" key="2">
    <source>
        <dbReference type="Proteomes" id="UP000664795"/>
    </source>
</evidence>
<dbReference type="RefSeq" id="WP_207334919.1">
    <property type="nucleotide sequence ID" value="NZ_JAFMYU010000005.1"/>
</dbReference>
<dbReference type="GO" id="GO:0016740">
    <property type="term" value="F:transferase activity"/>
    <property type="evidence" value="ECO:0007669"/>
    <property type="project" value="UniProtKB-KW"/>
</dbReference>
<keyword evidence="2" id="KW-1185">Reference proteome</keyword>
<dbReference type="Gene3D" id="3.90.550.10">
    <property type="entry name" value="Spore Coat Polysaccharide Biosynthesis Protein SpsA, Chain A"/>
    <property type="match status" value="1"/>
</dbReference>
<dbReference type="EMBL" id="JAFMYU010000005">
    <property type="protein sequence ID" value="MBO0930952.1"/>
    <property type="molecule type" value="Genomic_DNA"/>
</dbReference>
<evidence type="ECO:0000313" key="1">
    <source>
        <dbReference type="EMBL" id="MBO0930952.1"/>
    </source>
</evidence>
<dbReference type="AlphaFoldDB" id="A0A939JVK4"/>
<dbReference type="SUPFAM" id="SSF53448">
    <property type="entry name" value="Nucleotide-diphospho-sugar transferases"/>
    <property type="match status" value="1"/>
</dbReference>
<protein>
    <submittedName>
        <fullName evidence="1">Nucleotide-diphospho-sugar transferase</fullName>
    </submittedName>
</protein>
<dbReference type="InterPro" id="IPR029044">
    <property type="entry name" value="Nucleotide-diphossugar_trans"/>
</dbReference>
<name>A0A939JVK4_9BACT</name>
<sequence length="310" mass="36004">MTTSHIIDTPILLIWFNRPQHSSRVLERLRELKPATLFVAIDGPREGRVTDIKQVSDTILLLDTIDWPCTIQKLIRTENLGCKCGVSSAIDWFFEQVDMGIILEDDCLPDPSFFSFCADLLERYHDNEQVMHIGGANLASGKWWSQDSYLFTKVCHIWGWATWQRAWQHYDVAMATYPSRRDRLIDQLVDNKASRKLWKQVFDDTYAGRVDTWDYQWVYSIWAAGGLSILPSVNLISNIGFDSQATHTHFATEFANLPTGSLPILHHPNHLAEHKEATQWLFGHLYQPLSTWVIWLEKVKRRVPLLKKRR</sequence>
<dbReference type="Proteomes" id="UP000664795">
    <property type="component" value="Unassembled WGS sequence"/>
</dbReference>
<proteinExistence type="predicted"/>
<reference evidence="1 2" key="1">
    <citation type="submission" date="2021-03" db="EMBL/GenBank/DDBJ databases">
        <title>Fibrella sp. HMF5036 genome sequencing and assembly.</title>
        <authorList>
            <person name="Kang H."/>
            <person name="Kim H."/>
            <person name="Bae S."/>
            <person name="Joh K."/>
        </authorList>
    </citation>
    <scope>NUCLEOTIDE SEQUENCE [LARGE SCALE GENOMIC DNA]</scope>
    <source>
        <strain evidence="1 2">HMF5036</strain>
    </source>
</reference>